<dbReference type="InterPro" id="IPR050320">
    <property type="entry name" value="N5-glutamine_MTase"/>
</dbReference>
<dbReference type="Gene3D" id="1.10.8.10">
    <property type="entry name" value="DNA helicase RuvA subunit, C-terminal domain"/>
    <property type="match status" value="1"/>
</dbReference>
<dbReference type="InterPro" id="IPR029063">
    <property type="entry name" value="SAM-dependent_MTases_sf"/>
</dbReference>
<name>A0A6S6UAZ4_9GAMM</name>
<dbReference type="GO" id="GO:0003676">
    <property type="term" value="F:nucleic acid binding"/>
    <property type="evidence" value="ECO:0007669"/>
    <property type="project" value="InterPro"/>
</dbReference>
<evidence type="ECO:0000313" key="8">
    <source>
        <dbReference type="EMBL" id="CAA6828969.1"/>
    </source>
</evidence>
<evidence type="ECO:0000256" key="4">
    <source>
        <dbReference type="ARBA" id="ARBA00048391"/>
    </source>
</evidence>
<dbReference type="InterPro" id="IPR019874">
    <property type="entry name" value="RF_methyltr_PrmC"/>
</dbReference>
<evidence type="ECO:0000259" key="7">
    <source>
        <dbReference type="Pfam" id="PF17827"/>
    </source>
</evidence>
<feature type="binding site" evidence="5">
    <location>
        <begin position="186"/>
        <end position="189"/>
    </location>
    <ligand>
        <name>substrate</name>
    </ligand>
</feature>
<keyword evidence="1 5" id="KW-0489">Methyltransferase</keyword>
<reference evidence="8" key="1">
    <citation type="submission" date="2020-01" db="EMBL/GenBank/DDBJ databases">
        <authorList>
            <person name="Meier V. D."/>
            <person name="Meier V D."/>
        </authorList>
    </citation>
    <scope>NUCLEOTIDE SEQUENCE</scope>
    <source>
        <strain evidence="8">HLG_WM_MAG_09</strain>
    </source>
</reference>
<dbReference type="NCBIfam" id="TIGR00536">
    <property type="entry name" value="hemK_fam"/>
    <property type="match status" value="1"/>
</dbReference>
<dbReference type="InterPro" id="IPR002052">
    <property type="entry name" value="DNA_methylase_N6_adenine_CS"/>
</dbReference>
<dbReference type="NCBIfam" id="TIGR03534">
    <property type="entry name" value="RF_mod_PrmC"/>
    <property type="match status" value="1"/>
</dbReference>
<dbReference type="InterPro" id="IPR004556">
    <property type="entry name" value="HemK-like"/>
</dbReference>
<feature type="binding site" evidence="5">
    <location>
        <position position="170"/>
    </location>
    <ligand>
        <name>S-adenosyl-L-methionine</name>
        <dbReference type="ChEBI" id="CHEBI:59789"/>
    </ligand>
</feature>
<accession>A0A6S6UAZ4</accession>
<dbReference type="Pfam" id="PF17827">
    <property type="entry name" value="PrmC_N"/>
    <property type="match status" value="1"/>
</dbReference>
<feature type="domain" description="Methyltransferase" evidence="6">
    <location>
        <begin position="114"/>
        <end position="197"/>
    </location>
</feature>
<organism evidence="8">
    <name type="scientific">uncultured Thiotrichaceae bacterium</name>
    <dbReference type="NCBI Taxonomy" id="298394"/>
    <lineage>
        <taxon>Bacteria</taxon>
        <taxon>Pseudomonadati</taxon>
        <taxon>Pseudomonadota</taxon>
        <taxon>Gammaproteobacteria</taxon>
        <taxon>Thiotrichales</taxon>
        <taxon>Thiotrichaceae</taxon>
        <taxon>environmental samples</taxon>
    </lineage>
</organism>
<comment type="catalytic activity">
    <reaction evidence="4 5">
        <text>L-glutaminyl-[peptide chain release factor] + S-adenosyl-L-methionine = N(5)-methyl-L-glutaminyl-[peptide chain release factor] + S-adenosyl-L-homocysteine + H(+)</text>
        <dbReference type="Rhea" id="RHEA:42896"/>
        <dbReference type="Rhea" id="RHEA-COMP:10271"/>
        <dbReference type="Rhea" id="RHEA-COMP:10272"/>
        <dbReference type="ChEBI" id="CHEBI:15378"/>
        <dbReference type="ChEBI" id="CHEBI:30011"/>
        <dbReference type="ChEBI" id="CHEBI:57856"/>
        <dbReference type="ChEBI" id="CHEBI:59789"/>
        <dbReference type="ChEBI" id="CHEBI:61891"/>
        <dbReference type="EC" id="2.1.1.297"/>
    </reaction>
</comment>
<keyword evidence="3 5" id="KW-0949">S-adenosyl-L-methionine</keyword>
<dbReference type="PANTHER" id="PTHR18895:SF74">
    <property type="entry name" value="MTRF1L RELEASE FACTOR GLUTAMINE METHYLTRANSFERASE"/>
    <property type="match status" value="1"/>
</dbReference>
<dbReference type="Pfam" id="PF13847">
    <property type="entry name" value="Methyltransf_31"/>
    <property type="match status" value="1"/>
</dbReference>
<dbReference type="GO" id="GO:0032259">
    <property type="term" value="P:methylation"/>
    <property type="evidence" value="ECO:0007669"/>
    <property type="project" value="UniProtKB-KW"/>
</dbReference>
<comment type="function">
    <text evidence="5">Methylates the class 1 translation termination release factors RF1/PrfA and RF2/PrfB on the glutamine residue of the universally conserved GGQ motif.</text>
</comment>
<dbReference type="InterPro" id="IPR040758">
    <property type="entry name" value="PrmC_N"/>
</dbReference>
<dbReference type="HAMAP" id="MF_02126">
    <property type="entry name" value="RF_methyltr_PrmC"/>
    <property type="match status" value="1"/>
</dbReference>
<sequence>MQINDLLRQATQQLSGSTDSARLDAELLLAHCLNKPRSYLFTWPEVEPDETQLRCFESLLAQRKSGQPIAYLLGYREFRDLKLKVTADTLIPRPETELLVETALELLTETPCPQILELGTGSGAIAIALAKEIPSARIISCDISSAALRVAQSNAGQYQLSNIRFLQSDWFSNIPTDKPFDLVISNPPYIEDNDPHLKQGDVRFEPVGALASGQDGLDDIRHLITHSVQFLKQGGTLMFEHGYDQGGKTIGLMQQAEYTSTRCIKDLAGHDRITLGYTQL</sequence>
<dbReference type="PROSITE" id="PS00092">
    <property type="entry name" value="N6_MTASE"/>
    <property type="match status" value="1"/>
</dbReference>
<gene>
    <name evidence="5" type="primary">prmC</name>
    <name evidence="8" type="ORF">HELGO_WM21112</name>
</gene>
<evidence type="ECO:0000256" key="1">
    <source>
        <dbReference type="ARBA" id="ARBA00022603"/>
    </source>
</evidence>
<feature type="binding site" evidence="5">
    <location>
        <begin position="119"/>
        <end position="123"/>
    </location>
    <ligand>
        <name>S-adenosyl-L-methionine</name>
        <dbReference type="ChEBI" id="CHEBI:59789"/>
    </ligand>
</feature>
<evidence type="ECO:0000256" key="3">
    <source>
        <dbReference type="ARBA" id="ARBA00022691"/>
    </source>
</evidence>
<dbReference type="InterPro" id="IPR025714">
    <property type="entry name" value="Methyltranfer_dom"/>
</dbReference>
<dbReference type="PANTHER" id="PTHR18895">
    <property type="entry name" value="HEMK METHYLTRANSFERASE"/>
    <property type="match status" value="1"/>
</dbReference>
<comment type="similarity">
    <text evidence="5">Belongs to the protein N5-glutamine methyltransferase family. PrmC subfamily.</text>
</comment>
<evidence type="ECO:0000259" key="6">
    <source>
        <dbReference type="Pfam" id="PF13847"/>
    </source>
</evidence>
<dbReference type="SUPFAM" id="SSF53335">
    <property type="entry name" value="S-adenosyl-L-methionine-dependent methyltransferases"/>
    <property type="match status" value="1"/>
</dbReference>
<evidence type="ECO:0000256" key="5">
    <source>
        <dbReference type="HAMAP-Rule" id="MF_02126"/>
    </source>
</evidence>
<feature type="binding site" evidence="5">
    <location>
        <position position="186"/>
    </location>
    <ligand>
        <name>S-adenosyl-L-methionine</name>
        <dbReference type="ChEBI" id="CHEBI:59789"/>
    </ligand>
</feature>
<proteinExistence type="inferred from homology"/>
<dbReference type="CDD" id="cd02440">
    <property type="entry name" value="AdoMet_MTases"/>
    <property type="match status" value="1"/>
</dbReference>
<dbReference type="EC" id="2.1.1.297" evidence="5"/>
<dbReference type="EMBL" id="CACVAT010000487">
    <property type="protein sequence ID" value="CAA6828969.1"/>
    <property type="molecule type" value="Genomic_DNA"/>
</dbReference>
<dbReference type="Gene3D" id="3.40.50.150">
    <property type="entry name" value="Vaccinia Virus protein VP39"/>
    <property type="match status" value="1"/>
</dbReference>
<keyword evidence="2 5" id="KW-0808">Transferase</keyword>
<feature type="domain" description="Release factor glutamine methyltransferase N-terminal" evidence="7">
    <location>
        <begin position="5"/>
        <end position="74"/>
    </location>
</feature>
<protein>
    <recommendedName>
        <fullName evidence="5">Release factor glutamine methyltransferase</fullName>
        <shortName evidence="5">RF MTase</shortName>
        <ecNumber evidence="5">2.1.1.297</ecNumber>
    </recommendedName>
    <alternativeName>
        <fullName evidence="5">N5-glutamine methyltransferase PrmC</fullName>
    </alternativeName>
    <alternativeName>
        <fullName evidence="5">Protein-(glutamine-N5) MTase PrmC</fullName>
    </alternativeName>
    <alternativeName>
        <fullName evidence="5">Protein-glutamine N-methyltransferase PrmC</fullName>
    </alternativeName>
</protein>
<dbReference type="GO" id="GO:0102559">
    <property type="term" value="F:peptide chain release factor N(5)-glutamine methyltransferase activity"/>
    <property type="evidence" value="ECO:0007669"/>
    <property type="project" value="UniProtKB-EC"/>
</dbReference>
<evidence type="ECO:0000256" key="2">
    <source>
        <dbReference type="ARBA" id="ARBA00022679"/>
    </source>
</evidence>
<feature type="binding site" evidence="5">
    <location>
        <position position="142"/>
    </location>
    <ligand>
        <name>S-adenosyl-L-methionine</name>
        <dbReference type="ChEBI" id="CHEBI:59789"/>
    </ligand>
</feature>
<dbReference type="FunFam" id="3.40.50.150:FF:000053">
    <property type="entry name" value="Release factor glutamine methyltransferase"/>
    <property type="match status" value="1"/>
</dbReference>
<dbReference type="AlphaFoldDB" id="A0A6S6UAZ4"/>